<evidence type="ECO:0000313" key="2">
    <source>
        <dbReference type="EMBL" id="KAJ1117831.1"/>
    </source>
</evidence>
<dbReference type="AlphaFoldDB" id="A0AAV7NP26"/>
<proteinExistence type="predicted"/>
<dbReference type="EMBL" id="JANPWB010000012">
    <property type="protein sequence ID" value="KAJ1117831.1"/>
    <property type="molecule type" value="Genomic_DNA"/>
</dbReference>
<feature type="compositionally biased region" description="Basic and acidic residues" evidence="1">
    <location>
        <begin position="88"/>
        <end position="97"/>
    </location>
</feature>
<keyword evidence="3" id="KW-1185">Reference proteome</keyword>
<gene>
    <name evidence="2" type="ORF">NDU88_006027</name>
</gene>
<accession>A0AAV7NP26</accession>
<dbReference type="Proteomes" id="UP001066276">
    <property type="component" value="Chromosome 8"/>
</dbReference>
<feature type="compositionally biased region" description="Basic residues" evidence="1">
    <location>
        <begin position="98"/>
        <end position="107"/>
    </location>
</feature>
<evidence type="ECO:0000313" key="3">
    <source>
        <dbReference type="Proteomes" id="UP001066276"/>
    </source>
</evidence>
<feature type="region of interest" description="Disordered" evidence="1">
    <location>
        <begin position="1"/>
        <end position="140"/>
    </location>
</feature>
<feature type="compositionally biased region" description="Basic and acidic residues" evidence="1">
    <location>
        <begin position="108"/>
        <end position="124"/>
    </location>
</feature>
<name>A0AAV7NP26_PLEWA</name>
<comment type="caution">
    <text evidence="2">The sequence shown here is derived from an EMBL/GenBank/DDBJ whole genome shotgun (WGS) entry which is preliminary data.</text>
</comment>
<evidence type="ECO:0000256" key="1">
    <source>
        <dbReference type="SAM" id="MobiDB-lite"/>
    </source>
</evidence>
<protein>
    <submittedName>
        <fullName evidence="2">Uncharacterized protein</fullName>
    </submittedName>
</protein>
<reference evidence="2" key="1">
    <citation type="journal article" date="2022" name="bioRxiv">
        <title>Sequencing and chromosome-scale assembly of the giantPleurodeles waltlgenome.</title>
        <authorList>
            <person name="Brown T."/>
            <person name="Elewa A."/>
            <person name="Iarovenko S."/>
            <person name="Subramanian E."/>
            <person name="Araus A.J."/>
            <person name="Petzold A."/>
            <person name="Susuki M."/>
            <person name="Suzuki K.-i.T."/>
            <person name="Hayashi T."/>
            <person name="Toyoda A."/>
            <person name="Oliveira C."/>
            <person name="Osipova E."/>
            <person name="Leigh N.D."/>
            <person name="Simon A."/>
            <person name="Yun M.H."/>
        </authorList>
    </citation>
    <scope>NUCLEOTIDE SEQUENCE</scope>
    <source>
        <strain evidence="2">20211129_DDA</strain>
        <tissue evidence="2">Liver</tissue>
    </source>
</reference>
<organism evidence="2 3">
    <name type="scientific">Pleurodeles waltl</name>
    <name type="common">Iberian ribbed newt</name>
    <dbReference type="NCBI Taxonomy" id="8319"/>
    <lineage>
        <taxon>Eukaryota</taxon>
        <taxon>Metazoa</taxon>
        <taxon>Chordata</taxon>
        <taxon>Craniata</taxon>
        <taxon>Vertebrata</taxon>
        <taxon>Euteleostomi</taxon>
        <taxon>Amphibia</taxon>
        <taxon>Batrachia</taxon>
        <taxon>Caudata</taxon>
        <taxon>Salamandroidea</taxon>
        <taxon>Salamandridae</taxon>
        <taxon>Pleurodelinae</taxon>
        <taxon>Pleurodeles</taxon>
    </lineage>
</organism>
<sequence>MSHVTGLQRRLRQGSLGQVTGRTRMGAPRGHQRAAPHEARTASGAGPMKRANRDRKQKRTETAASLRETRGCTGEKMQALSEKSQACTEEKLWDPSRRQRKSPTRQKPRTEEDSYSRRPGKPNEEESGPYRHVTLLDGRG</sequence>